<evidence type="ECO:0000256" key="1">
    <source>
        <dbReference type="SAM" id="MobiDB-lite"/>
    </source>
</evidence>
<feature type="compositionally biased region" description="Low complexity" evidence="1">
    <location>
        <begin position="862"/>
        <end position="871"/>
    </location>
</feature>
<feature type="compositionally biased region" description="Basic and acidic residues" evidence="1">
    <location>
        <begin position="549"/>
        <end position="562"/>
    </location>
</feature>
<feature type="compositionally biased region" description="Low complexity" evidence="1">
    <location>
        <begin position="442"/>
        <end position="453"/>
    </location>
</feature>
<feature type="compositionally biased region" description="Polar residues" evidence="1">
    <location>
        <begin position="186"/>
        <end position="197"/>
    </location>
</feature>
<feature type="compositionally biased region" description="Polar residues" evidence="1">
    <location>
        <begin position="1202"/>
        <end position="1213"/>
    </location>
</feature>
<feature type="compositionally biased region" description="Polar residues" evidence="1">
    <location>
        <begin position="659"/>
        <end position="677"/>
    </location>
</feature>
<feature type="region of interest" description="Disordered" evidence="1">
    <location>
        <begin position="184"/>
        <end position="221"/>
    </location>
</feature>
<feature type="compositionally biased region" description="Polar residues" evidence="1">
    <location>
        <begin position="1333"/>
        <end position="1345"/>
    </location>
</feature>
<accession>A0A9N8DEL4</accession>
<feature type="region of interest" description="Disordered" evidence="1">
    <location>
        <begin position="1451"/>
        <end position="1600"/>
    </location>
</feature>
<feature type="compositionally biased region" description="Pro residues" evidence="1">
    <location>
        <begin position="641"/>
        <end position="657"/>
    </location>
</feature>
<feature type="compositionally biased region" description="Basic and acidic residues" evidence="1">
    <location>
        <begin position="1096"/>
        <end position="1117"/>
    </location>
</feature>
<feature type="compositionally biased region" description="Low complexity" evidence="1">
    <location>
        <begin position="34"/>
        <end position="49"/>
    </location>
</feature>
<dbReference type="Proteomes" id="UP001153069">
    <property type="component" value="Unassembled WGS sequence"/>
</dbReference>
<gene>
    <name evidence="2" type="ORF">SEMRO_57_G033450.2</name>
</gene>
<feature type="region of interest" description="Disordered" evidence="1">
    <location>
        <begin position="1280"/>
        <end position="1360"/>
    </location>
</feature>
<feature type="compositionally biased region" description="Basic and acidic residues" evidence="1">
    <location>
        <begin position="1038"/>
        <end position="1048"/>
    </location>
</feature>
<feature type="compositionally biased region" description="Basic and acidic residues" evidence="1">
    <location>
        <begin position="1346"/>
        <end position="1360"/>
    </location>
</feature>
<protein>
    <submittedName>
        <fullName evidence="2">Uncharacterized protein</fullName>
    </submittedName>
</protein>
<feature type="compositionally biased region" description="Polar residues" evidence="1">
    <location>
        <begin position="1026"/>
        <end position="1036"/>
    </location>
</feature>
<feature type="compositionally biased region" description="Pro residues" evidence="1">
    <location>
        <begin position="834"/>
        <end position="844"/>
    </location>
</feature>
<sequence length="1625" mass="177107">MVLYSTHPGHSSSGSGGSSSAFGTTSPPPQMYDTSTSTAESTRTSSKTSKGYSNTASAAARSKLKAKSKATQYAASASSIVAGSSSVDTSQHQHQQQSPSTPSSRRAGSFRSQAALLVGTHASPATSTPRSSSTSSPSRRQSSSPSRILARRNLINRSRMAAGYHQQETASEVSAPAAFSSAAASYIQQHQQQSSPARSRPLQINPPQTPQGGYRSDISAGSRLKDGLSVTELSSIAAHTVTTQSEPGGTSFSHHSYYTLSDHYSSSATPSTTPDHNRKFAPRVNTSLEEQSQQPLIPPSRDAYAAASSRYPTTSNNNNNASLTTPTKANRNPFTSQQPRTPGSNSTPMSVSQRIRLLSQNNHLYPDPEPAVEDESSSHQEGPPQPSRSVYSSEGRKENTPQSGDKRYSVHQLQQDMRERYEKSTTTPISSAGRNSAGGQQPSTTRSSSPSTPNHNESQQHHHHYVPASVRRGPTNNNNEPITSDTEGGVDESRHSTSLPPVRRRKPLQQPAYNSQQPERQEQPQEDTPVVTNPPQHRHSMPDSPSRVQEMKRRLWSEDEKLNLSLDHSASESHREGRSLSPRQHRHSTGGVVRNMPATTTAASSTNSNVGGFKSKFFQAAMAAHRNNTPPRPRPEFAQQQPPPGAAPTNPGTPPRPRSASSSLNISSQRLNSSSAAPSRPDYPTPQPRPSQQEPEPAVTPVAPNEYQQTHSRVNSISPQRSRQIPIQERAPPMNHQVSQKQQPQLEQPQHQQSSLQQSYPPPPFQDASPQEGQDYIAKLMAKLSAVRRDDPHAALAQIDSILRAESRSNGSGDPIQRIGANVEGMPLQYQRLPPQPADSPPQQYPLHQHQAFSGQQPVPHQHQTQFQYQQMEGPAMPENPGQGHDDLEDSSDDATSVSSITNPTYRSAMPTHEQIHDMPPPTGISTSLYRRPRPNGLQGYSAPTPPVSGLELVQRHHQRQAARKGYRNGEDQQGHVNHPTSHLPPMTINVASDSGSNVNATRAFTENLLKSSNKKVHQDKLKSATELQAESTGTSRLKVEDHPHDEMATPCAAEPQNLEPPQERKQPNSNAVPAQDKPTGPLEEEMLDFPSMEYSRTDSDKKSGNASHESKAKETTKSPMQSDDLKHGSGGNPFGGGDDVDMPRYAMESGGKERKLDQFIYRKKQQEHEQFLKTLEELGDTQHLTGDELARKIQAWDEMSAPNSKAGSSRSEVSGKHGPSSQKSTGGNSAGGEVNPANVSTATTSSAVSRHSKRSHPWNSGTRLKIDFRDTSMDNALGVEAECISQPSPARDLRRAARQQHQRQNQLVAEDTSGQVADPHDKKQDGEEASRSARQPNEVSQSSIAREHEQRASIEDEQKFVAALGPQQLFASHPKDVSTIEPPYLDHVQDKGFEVTPVYGSDLHPSDERMTHSYADNSWVAVPSNTFFSSAKSKPNPKVVATLVDEDTNPVTMVRSPPPELPNDVADAFADVPVPFDEPPKTHNPQHPRFGGDVLDVSGIQETPPPPVAKAPESTPSRGRRAFANFLKKRGKNARKTPSLTPTSKKTSLASAVDHPESDRNLGLSSDTRGRRSASKSPAPRNRTRSLDDSGSRIRNPTIAKKFSRLMRVYGNEPSASGNERSFF</sequence>
<feature type="compositionally biased region" description="Low complexity" evidence="1">
    <location>
        <begin position="1538"/>
        <end position="1553"/>
    </location>
</feature>
<feature type="region of interest" description="Disordered" evidence="1">
    <location>
        <begin position="830"/>
        <end position="983"/>
    </location>
</feature>
<proteinExistence type="predicted"/>
<feature type="compositionally biased region" description="Basic residues" evidence="1">
    <location>
        <begin position="956"/>
        <end position="967"/>
    </location>
</feature>
<feature type="compositionally biased region" description="Polar residues" evidence="1">
    <location>
        <begin position="706"/>
        <end position="725"/>
    </location>
</feature>
<feature type="compositionally biased region" description="Polar residues" evidence="1">
    <location>
        <begin position="474"/>
        <end position="486"/>
    </location>
</feature>
<reference evidence="2" key="1">
    <citation type="submission" date="2020-06" db="EMBL/GenBank/DDBJ databases">
        <authorList>
            <consortium name="Plant Systems Biology data submission"/>
        </authorList>
    </citation>
    <scope>NUCLEOTIDE SEQUENCE</scope>
    <source>
        <strain evidence="2">D6</strain>
    </source>
</reference>
<keyword evidence="3" id="KW-1185">Reference proteome</keyword>
<feature type="compositionally biased region" description="Basic and acidic residues" evidence="1">
    <location>
        <begin position="394"/>
        <end position="408"/>
    </location>
</feature>
<feature type="region of interest" description="Disordered" evidence="1">
    <location>
        <begin position="1"/>
        <end position="148"/>
    </location>
</feature>
<feature type="compositionally biased region" description="Low complexity" evidence="1">
    <location>
        <begin position="1"/>
        <end position="25"/>
    </location>
</feature>
<feature type="compositionally biased region" description="Low complexity" evidence="1">
    <location>
        <begin position="598"/>
        <end position="609"/>
    </location>
</feature>
<feature type="region of interest" description="Disordered" evidence="1">
    <location>
        <begin position="1196"/>
        <end position="1267"/>
    </location>
</feature>
<feature type="compositionally biased region" description="Gly residues" evidence="1">
    <location>
        <begin position="1129"/>
        <end position="1138"/>
    </location>
</feature>
<feature type="compositionally biased region" description="Low complexity" evidence="1">
    <location>
        <begin position="299"/>
        <end position="327"/>
    </location>
</feature>
<organism evidence="2 3">
    <name type="scientific">Seminavis robusta</name>
    <dbReference type="NCBI Taxonomy" id="568900"/>
    <lineage>
        <taxon>Eukaryota</taxon>
        <taxon>Sar</taxon>
        <taxon>Stramenopiles</taxon>
        <taxon>Ochrophyta</taxon>
        <taxon>Bacillariophyta</taxon>
        <taxon>Bacillariophyceae</taxon>
        <taxon>Bacillariophycidae</taxon>
        <taxon>Naviculales</taxon>
        <taxon>Naviculaceae</taxon>
        <taxon>Seminavis</taxon>
    </lineage>
</organism>
<feature type="compositionally biased region" description="Polar residues" evidence="1">
    <location>
        <begin position="328"/>
        <end position="363"/>
    </location>
</feature>
<feature type="region of interest" description="Disordered" evidence="1">
    <location>
        <begin position="1009"/>
        <end position="1162"/>
    </location>
</feature>
<evidence type="ECO:0000313" key="3">
    <source>
        <dbReference type="Proteomes" id="UP001153069"/>
    </source>
</evidence>
<feature type="compositionally biased region" description="Polar residues" evidence="1">
    <location>
        <begin position="424"/>
        <end position="441"/>
    </location>
</feature>
<dbReference type="EMBL" id="CAICTM010000056">
    <property type="protein sequence ID" value="CAB9499291.1"/>
    <property type="molecule type" value="Genomic_DNA"/>
</dbReference>
<feature type="compositionally biased region" description="Basic and acidic residues" evidence="1">
    <location>
        <begin position="1319"/>
        <end position="1332"/>
    </location>
</feature>
<comment type="caution">
    <text evidence="2">The sequence shown here is derived from an EMBL/GenBank/DDBJ whole genome shotgun (WGS) entry which is preliminary data.</text>
</comment>
<feature type="compositionally biased region" description="Polar residues" evidence="1">
    <location>
        <begin position="894"/>
        <end position="906"/>
    </location>
</feature>
<evidence type="ECO:0000313" key="2">
    <source>
        <dbReference type="EMBL" id="CAB9499291.1"/>
    </source>
</evidence>
<feature type="compositionally biased region" description="Low complexity" evidence="1">
    <location>
        <begin position="74"/>
        <end position="104"/>
    </location>
</feature>
<feature type="compositionally biased region" description="Low complexity" evidence="1">
    <location>
        <begin position="1240"/>
        <end position="1250"/>
    </location>
</feature>
<feature type="compositionally biased region" description="Low complexity" evidence="1">
    <location>
        <begin position="123"/>
        <end position="147"/>
    </location>
</feature>
<name>A0A9N8DEL4_9STRA</name>
<feature type="compositionally biased region" description="Basic and acidic residues" evidence="1">
    <location>
        <begin position="569"/>
        <end position="578"/>
    </location>
</feature>
<feature type="compositionally biased region" description="Polar residues" evidence="1">
    <location>
        <begin position="286"/>
        <end position="295"/>
    </location>
</feature>
<feature type="compositionally biased region" description="Low complexity" evidence="1">
    <location>
        <begin position="737"/>
        <end position="759"/>
    </location>
</feature>
<feature type="region of interest" description="Disordered" evidence="1">
    <location>
        <begin position="286"/>
        <end position="776"/>
    </location>
</feature>